<dbReference type="EC" id="2.7.13.3" evidence="2"/>
<gene>
    <name evidence="13" type="ORF">ACFQ00_10760</name>
</gene>
<protein>
    <recommendedName>
        <fullName evidence="2">histidine kinase</fullName>
        <ecNumber evidence="2">2.7.13.3</ecNumber>
    </recommendedName>
</protein>
<dbReference type="Gene3D" id="3.30.565.10">
    <property type="entry name" value="Histidine kinase-like ATPase, C-terminal domain"/>
    <property type="match status" value="1"/>
</dbReference>
<sequence>MDELLGDFLTETAENLQTVDNEIVLFERDPGNRDVLNNIFRLVHTIKGTCGFLNLPRLERLAHAAETVLGKVRDGQAAVSPAVVSETLAAIDGIKVILAALEASGKEPAGDDEAQIARLNAAIAIPEAPKVELVPEPVIAAEPDAGAGRGIQSIRVSVALLEQLMTTVSELVLTRNELLQHLRTLKDDRLAVPLQRLSAQVGELQESVMRTRMQPISNAWSALPRLVRSLSVELGKPIELDMQGGETELDRQLLELIKDPLAHMVRNAADHGIETAEQRKAAGKDARGRIVLKAAQEGGHIVITLADNGRGIDVARLKAKAVALRLVTETDAAQLSALQAQRLVFHPGLSTAEQVTSVSGRGVGMDVVRANIEKIGGAINIESTAGKGTQFTIRIPLTLAILPALIVASGGQRFAVPQMAVVELVRVGANSEHVVEYVNNAAVMRLRGRLLPLIHLGTLLGIGNGRGGGDYVLIARAGNISFGLIVDNIFDTEEVVVKPVAPILKTLSVYSGNAILGDGAVIMILDANGIAASLGIAGESDANDALEAPVREVAQETDAMLLFRAGSPHPKAVPLSLVARLEEFDAAAVEWSEGRPVVQYRDALVPLLAVDGTLTPRVEGRQPALIFDDGAAIVALMVDEVLDIVDTHVDICMTSDLPARIGTAVIAGRATEILDVAHYLSRAGSAGSIVAEDKGGRRVLIVDDSAFFRNMLKPLLASAGYRAMTAASADEALALRETGEHFDLILSDIEMPGLSGVDFARAVRGDDRWRETPLVALSSLAGEEHVRQGEAAGFDQYVAKFDRSRLLDAVARQLSGEAA</sequence>
<evidence type="ECO:0000313" key="14">
    <source>
        <dbReference type="Proteomes" id="UP001597124"/>
    </source>
</evidence>
<dbReference type="SUPFAM" id="SSF55874">
    <property type="entry name" value="ATPase domain of HSP90 chaperone/DNA topoisomerase II/histidine kinase"/>
    <property type="match status" value="1"/>
</dbReference>
<dbReference type="Pfam" id="PF01584">
    <property type="entry name" value="CheW"/>
    <property type="match status" value="1"/>
</dbReference>
<dbReference type="Proteomes" id="UP001597124">
    <property type="component" value="Unassembled WGS sequence"/>
</dbReference>
<dbReference type="PROSITE" id="PS50851">
    <property type="entry name" value="CHEW"/>
    <property type="match status" value="2"/>
</dbReference>
<dbReference type="SMART" id="SM00073">
    <property type="entry name" value="HPT"/>
    <property type="match status" value="1"/>
</dbReference>
<dbReference type="InterPro" id="IPR003594">
    <property type="entry name" value="HATPase_dom"/>
</dbReference>
<dbReference type="SMART" id="SM00260">
    <property type="entry name" value="CheW"/>
    <property type="match status" value="1"/>
</dbReference>
<keyword evidence="6" id="KW-0902">Two-component regulatory system</keyword>
<dbReference type="InterPro" id="IPR036061">
    <property type="entry name" value="CheW-like_dom_sf"/>
</dbReference>
<keyword evidence="14" id="KW-1185">Reference proteome</keyword>
<dbReference type="PANTHER" id="PTHR43395">
    <property type="entry name" value="SENSOR HISTIDINE KINASE CHEA"/>
    <property type="match status" value="1"/>
</dbReference>
<reference evidence="14" key="1">
    <citation type="journal article" date="2019" name="Int. J. Syst. Evol. Microbiol.">
        <title>The Global Catalogue of Microorganisms (GCM) 10K type strain sequencing project: providing services to taxonomists for standard genome sequencing and annotation.</title>
        <authorList>
            <consortium name="The Broad Institute Genomics Platform"/>
            <consortium name="The Broad Institute Genome Sequencing Center for Infectious Disease"/>
            <person name="Wu L."/>
            <person name="Ma J."/>
        </authorList>
    </citation>
    <scope>NUCLEOTIDE SEQUENCE [LARGE SCALE GENOMIC DNA]</scope>
    <source>
        <strain evidence="14">CCUG 52537</strain>
    </source>
</reference>
<dbReference type="InterPro" id="IPR037006">
    <property type="entry name" value="CheA-like_homodim_sf"/>
</dbReference>
<dbReference type="PROSITE" id="PS50894">
    <property type="entry name" value="HPT"/>
    <property type="match status" value="1"/>
</dbReference>
<dbReference type="Pfam" id="PF02518">
    <property type="entry name" value="HATPase_c"/>
    <property type="match status" value="1"/>
</dbReference>
<dbReference type="PROSITE" id="PS50110">
    <property type="entry name" value="RESPONSE_REGULATORY"/>
    <property type="match status" value="1"/>
</dbReference>
<evidence type="ECO:0000256" key="6">
    <source>
        <dbReference type="ARBA" id="ARBA00023012"/>
    </source>
</evidence>
<dbReference type="InterPro" id="IPR036097">
    <property type="entry name" value="HisK_dim/P_sf"/>
</dbReference>
<dbReference type="SUPFAM" id="SSF50341">
    <property type="entry name" value="CheW-like"/>
    <property type="match status" value="2"/>
</dbReference>
<feature type="domain" description="HPt" evidence="12">
    <location>
        <begin position="1"/>
        <end position="101"/>
    </location>
</feature>
<evidence type="ECO:0000256" key="7">
    <source>
        <dbReference type="PROSITE-ProRule" id="PRU00110"/>
    </source>
</evidence>
<dbReference type="Pfam" id="PF01627">
    <property type="entry name" value="Hpt"/>
    <property type="match status" value="1"/>
</dbReference>
<dbReference type="EMBL" id="JBHTIK010000005">
    <property type="protein sequence ID" value="MFD0848804.1"/>
    <property type="molecule type" value="Genomic_DNA"/>
</dbReference>
<dbReference type="InterPro" id="IPR005467">
    <property type="entry name" value="His_kinase_dom"/>
</dbReference>
<dbReference type="InterPro" id="IPR001789">
    <property type="entry name" value="Sig_transdc_resp-reg_receiver"/>
</dbReference>
<feature type="modified residue" description="4-aspartylphosphate" evidence="8">
    <location>
        <position position="748"/>
    </location>
</feature>
<comment type="catalytic activity">
    <reaction evidence="1">
        <text>ATP + protein L-histidine = ADP + protein N-phospho-L-histidine.</text>
        <dbReference type="EC" id="2.7.13.3"/>
    </reaction>
</comment>
<dbReference type="CDD" id="cd00088">
    <property type="entry name" value="HPT"/>
    <property type="match status" value="1"/>
</dbReference>
<dbReference type="SUPFAM" id="SSF52172">
    <property type="entry name" value="CheY-like"/>
    <property type="match status" value="1"/>
</dbReference>
<dbReference type="Gene3D" id="2.30.30.40">
    <property type="entry name" value="SH3 Domains"/>
    <property type="match status" value="1"/>
</dbReference>
<name>A0ABW3C2Z7_SPHXN</name>
<dbReference type="SMART" id="SM01231">
    <property type="entry name" value="H-kinase_dim"/>
    <property type="match status" value="1"/>
</dbReference>
<evidence type="ECO:0000256" key="2">
    <source>
        <dbReference type="ARBA" id="ARBA00012438"/>
    </source>
</evidence>
<dbReference type="InterPro" id="IPR002545">
    <property type="entry name" value="CheW-lke_dom"/>
</dbReference>
<evidence type="ECO:0000256" key="3">
    <source>
        <dbReference type="ARBA" id="ARBA00022553"/>
    </source>
</evidence>
<dbReference type="InterPro" id="IPR036890">
    <property type="entry name" value="HATPase_C_sf"/>
</dbReference>
<evidence type="ECO:0000259" key="11">
    <source>
        <dbReference type="PROSITE" id="PS50851"/>
    </source>
</evidence>
<feature type="domain" description="CheW-like" evidence="11">
    <location>
        <begin position="557"/>
        <end position="685"/>
    </location>
</feature>
<dbReference type="InterPro" id="IPR011006">
    <property type="entry name" value="CheY-like_superfamily"/>
</dbReference>
<dbReference type="SMART" id="SM00387">
    <property type="entry name" value="HATPase_c"/>
    <property type="match status" value="1"/>
</dbReference>
<evidence type="ECO:0000256" key="5">
    <source>
        <dbReference type="ARBA" id="ARBA00022777"/>
    </source>
</evidence>
<evidence type="ECO:0000313" key="13">
    <source>
        <dbReference type="EMBL" id="MFD0848804.1"/>
    </source>
</evidence>
<dbReference type="InterPro" id="IPR051315">
    <property type="entry name" value="Bact_Chemotaxis_CheA"/>
</dbReference>
<dbReference type="InterPro" id="IPR004358">
    <property type="entry name" value="Sig_transdc_His_kin-like_C"/>
</dbReference>
<dbReference type="SUPFAM" id="SSF47226">
    <property type="entry name" value="Histidine-containing phosphotransfer domain, HPT domain"/>
    <property type="match status" value="1"/>
</dbReference>
<keyword evidence="5" id="KW-0418">Kinase</keyword>
<dbReference type="Pfam" id="PF02895">
    <property type="entry name" value="H-kinase_dim"/>
    <property type="match status" value="1"/>
</dbReference>
<evidence type="ECO:0000256" key="4">
    <source>
        <dbReference type="ARBA" id="ARBA00022679"/>
    </source>
</evidence>
<feature type="domain" description="CheW-like" evidence="11">
    <location>
        <begin position="401"/>
        <end position="536"/>
    </location>
</feature>
<feature type="domain" description="Response regulatory" evidence="10">
    <location>
        <begin position="698"/>
        <end position="815"/>
    </location>
</feature>
<dbReference type="InterPro" id="IPR004105">
    <property type="entry name" value="CheA-like_dim"/>
</dbReference>
<accession>A0ABW3C2Z7</accession>
<feature type="modified residue" description="Phosphohistidine" evidence="7">
    <location>
        <position position="44"/>
    </location>
</feature>
<dbReference type="RefSeq" id="WP_381490205.1">
    <property type="nucleotide sequence ID" value="NZ_JBHTIK010000005.1"/>
</dbReference>
<dbReference type="Gene3D" id="1.10.287.560">
    <property type="entry name" value="Histidine kinase CheA-like, homodimeric domain"/>
    <property type="match status" value="1"/>
</dbReference>
<dbReference type="PROSITE" id="PS50109">
    <property type="entry name" value="HIS_KIN"/>
    <property type="match status" value="1"/>
</dbReference>
<organism evidence="13 14">
    <name type="scientific">Sphingosinicella xenopeptidilytica</name>
    <dbReference type="NCBI Taxonomy" id="364098"/>
    <lineage>
        <taxon>Bacteria</taxon>
        <taxon>Pseudomonadati</taxon>
        <taxon>Pseudomonadota</taxon>
        <taxon>Alphaproteobacteria</taxon>
        <taxon>Sphingomonadales</taxon>
        <taxon>Sphingosinicellaceae</taxon>
        <taxon>Sphingosinicella</taxon>
    </lineage>
</organism>
<dbReference type="InterPro" id="IPR008207">
    <property type="entry name" value="Sig_transdc_His_kin_Hpt_dom"/>
</dbReference>
<dbReference type="SMART" id="SM00448">
    <property type="entry name" value="REC"/>
    <property type="match status" value="1"/>
</dbReference>
<dbReference type="InterPro" id="IPR036641">
    <property type="entry name" value="HPT_dom_sf"/>
</dbReference>
<dbReference type="PRINTS" id="PR00344">
    <property type="entry name" value="BCTRLSENSOR"/>
</dbReference>
<dbReference type="CDD" id="cd16916">
    <property type="entry name" value="HATPase_CheA-like"/>
    <property type="match status" value="1"/>
</dbReference>
<dbReference type="PANTHER" id="PTHR43395:SF1">
    <property type="entry name" value="CHEMOTAXIS PROTEIN CHEA"/>
    <property type="match status" value="1"/>
</dbReference>
<dbReference type="SUPFAM" id="SSF47384">
    <property type="entry name" value="Homodimeric domain of signal transducing histidine kinase"/>
    <property type="match status" value="1"/>
</dbReference>
<keyword evidence="3 8" id="KW-0597">Phosphoprotein</keyword>
<comment type="caution">
    <text evidence="13">The sequence shown here is derived from an EMBL/GenBank/DDBJ whole genome shotgun (WGS) entry which is preliminary data.</text>
</comment>
<dbReference type="Gene3D" id="1.20.120.160">
    <property type="entry name" value="HPT domain"/>
    <property type="match status" value="1"/>
</dbReference>
<evidence type="ECO:0000259" key="10">
    <source>
        <dbReference type="PROSITE" id="PS50110"/>
    </source>
</evidence>
<keyword evidence="4" id="KW-0808">Transferase</keyword>
<dbReference type="Gene3D" id="3.40.50.2300">
    <property type="match status" value="1"/>
</dbReference>
<feature type="domain" description="Histidine kinase" evidence="9">
    <location>
        <begin position="159"/>
        <end position="399"/>
    </location>
</feature>
<dbReference type="Pfam" id="PF00072">
    <property type="entry name" value="Response_reg"/>
    <property type="match status" value="1"/>
</dbReference>
<evidence type="ECO:0000259" key="12">
    <source>
        <dbReference type="PROSITE" id="PS50894"/>
    </source>
</evidence>
<evidence type="ECO:0000256" key="8">
    <source>
        <dbReference type="PROSITE-ProRule" id="PRU00169"/>
    </source>
</evidence>
<evidence type="ECO:0000259" key="9">
    <source>
        <dbReference type="PROSITE" id="PS50109"/>
    </source>
</evidence>
<evidence type="ECO:0000256" key="1">
    <source>
        <dbReference type="ARBA" id="ARBA00000085"/>
    </source>
</evidence>
<proteinExistence type="predicted"/>